<dbReference type="InterPro" id="IPR056434">
    <property type="entry name" value="Ig_GEX2_N"/>
</dbReference>
<dbReference type="CDD" id="cd06610">
    <property type="entry name" value="STKc_OSR1_SPAK"/>
    <property type="match status" value="1"/>
</dbReference>
<dbReference type="InterPro" id="IPR000719">
    <property type="entry name" value="Prot_kinase_dom"/>
</dbReference>
<dbReference type="InterPro" id="IPR017868">
    <property type="entry name" value="Filamin/ABP280_repeat-like"/>
</dbReference>
<comment type="similarity">
    <text evidence="1">Belongs to the protein kinase superfamily. STE Ser/Thr protein kinase family. STE20 subfamily.</text>
</comment>
<evidence type="ECO:0000256" key="3">
    <source>
        <dbReference type="PROSITE-ProRule" id="PRU10141"/>
    </source>
</evidence>
<keyword evidence="3" id="KW-0067">ATP-binding</keyword>
<dbReference type="Gene3D" id="2.60.40.10">
    <property type="entry name" value="Immunoglobulins"/>
    <property type="match status" value="3"/>
</dbReference>
<dbReference type="Pfam" id="PF00630">
    <property type="entry name" value="Filamin"/>
    <property type="match status" value="1"/>
</dbReference>
<feature type="region of interest" description="Disordered" evidence="5">
    <location>
        <begin position="1648"/>
        <end position="1668"/>
    </location>
</feature>
<keyword evidence="8" id="KW-1185">Reference proteome</keyword>
<keyword evidence="3" id="KW-0547">Nucleotide-binding</keyword>
<dbReference type="SUPFAM" id="SSF81296">
    <property type="entry name" value="E set domains"/>
    <property type="match status" value="3"/>
</dbReference>
<dbReference type="SMART" id="SM00220">
    <property type="entry name" value="S_TKc"/>
    <property type="match status" value="1"/>
</dbReference>
<dbReference type="GO" id="GO:0043539">
    <property type="term" value="F:protein serine/threonine kinase activator activity"/>
    <property type="evidence" value="ECO:0007669"/>
    <property type="project" value="InterPro"/>
</dbReference>
<feature type="binding site" evidence="3">
    <location>
        <position position="1081"/>
    </location>
    <ligand>
        <name>ATP</name>
        <dbReference type="ChEBI" id="CHEBI:30616"/>
    </ligand>
</feature>
<dbReference type="Pfam" id="PF23616">
    <property type="entry name" value="Ig_GEX2_N"/>
    <property type="match status" value="2"/>
</dbReference>
<evidence type="ECO:0000256" key="5">
    <source>
        <dbReference type="SAM" id="MobiDB-lite"/>
    </source>
</evidence>
<organism evidence="7 8">
    <name type="scientific">Musa troglodytarum</name>
    <name type="common">fe'i banana</name>
    <dbReference type="NCBI Taxonomy" id="320322"/>
    <lineage>
        <taxon>Eukaryota</taxon>
        <taxon>Viridiplantae</taxon>
        <taxon>Streptophyta</taxon>
        <taxon>Embryophyta</taxon>
        <taxon>Tracheophyta</taxon>
        <taxon>Spermatophyta</taxon>
        <taxon>Magnoliopsida</taxon>
        <taxon>Liliopsida</taxon>
        <taxon>Zingiberales</taxon>
        <taxon>Musaceae</taxon>
        <taxon>Musa</taxon>
    </lineage>
</organism>
<protein>
    <submittedName>
        <fullName evidence="7">Filamin/ABP280 repeat</fullName>
    </submittedName>
</protein>
<feature type="repeat" description="Filamin" evidence="2">
    <location>
        <begin position="180"/>
        <end position="274"/>
    </location>
</feature>
<dbReference type="GO" id="GO:0005524">
    <property type="term" value="F:ATP binding"/>
    <property type="evidence" value="ECO:0007669"/>
    <property type="project" value="UniProtKB-UniRule"/>
</dbReference>
<dbReference type="PANTHER" id="PTHR48014:SF24">
    <property type="entry name" value="PROTEIN KINASE SUPERFAMILY PROTEIN"/>
    <property type="match status" value="1"/>
</dbReference>
<evidence type="ECO:0000313" key="7">
    <source>
        <dbReference type="EMBL" id="URE40956.1"/>
    </source>
</evidence>
<dbReference type="Proteomes" id="UP001055439">
    <property type="component" value="Chromosome 8"/>
</dbReference>
<gene>
    <name evidence="7" type="ORF">MUK42_07224</name>
</gene>
<dbReference type="InterPro" id="IPR047173">
    <property type="entry name" value="STRAD_A/B-like"/>
</dbReference>
<dbReference type="InterPro" id="IPR011009">
    <property type="entry name" value="Kinase-like_dom_sf"/>
</dbReference>
<reference evidence="7" key="1">
    <citation type="submission" date="2022-05" db="EMBL/GenBank/DDBJ databases">
        <title>The Musa troglodytarum L. genome provides insights into the mechanism of non-climacteric behaviour and enrichment of carotenoids.</title>
        <authorList>
            <person name="Wang J."/>
        </authorList>
    </citation>
    <scope>NUCLEOTIDE SEQUENCE</scope>
    <source>
        <tissue evidence="7">Leaf</tissue>
    </source>
</reference>
<feature type="repeat" description="Filamin" evidence="2">
    <location>
        <begin position="385"/>
        <end position="524"/>
    </location>
</feature>
<dbReference type="Gene3D" id="3.30.200.20">
    <property type="entry name" value="Phosphorylase Kinase, domain 1"/>
    <property type="match status" value="1"/>
</dbReference>
<dbReference type="FunFam" id="1.10.510.10:FF:000208">
    <property type="entry name" value="serine/threonine-protein kinase BLUS1 isoform X1"/>
    <property type="match status" value="1"/>
</dbReference>
<dbReference type="InterPro" id="IPR013783">
    <property type="entry name" value="Ig-like_fold"/>
</dbReference>
<dbReference type="GO" id="GO:0004672">
    <property type="term" value="F:protein kinase activity"/>
    <property type="evidence" value="ECO:0007669"/>
    <property type="project" value="InterPro"/>
</dbReference>
<evidence type="ECO:0000259" key="6">
    <source>
        <dbReference type="PROSITE" id="PS50011"/>
    </source>
</evidence>
<evidence type="ECO:0000313" key="8">
    <source>
        <dbReference type="Proteomes" id="UP001055439"/>
    </source>
</evidence>
<feature type="repeat" description="Filamin" evidence="2">
    <location>
        <begin position="557"/>
        <end position="628"/>
    </location>
</feature>
<dbReference type="OrthoDB" id="5334309at2759"/>
<dbReference type="PANTHER" id="PTHR48014">
    <property type="entry name" value="SERINE/THREONINE-PROTEIN KINASE FRAY2"/>
    <property type="match status" value="1"/>
</dbReference>
<sequence>MPRFLEFSLSSLDRSGNFDGMIRISCLVLGFLLWISPPLPSLADESPGVYGCKMPLRSIAFGWLDDKNAFQAGDTATIKIKILDDSCRSRNSSFSIAPMNFSLIINGKKGNSSYISGVLQYLDGDPVFWNISFTPIRVGQFPVVITDENIGILDSSLHFTVTTGHIYPPACMVSWMNFVTEFVAGTKAYLFLLLKDAFGNNISSEIDGPSGDFFMVSASFENGSTADLLDVKSNGWNELGYFGMEFVPKTAGSLLLHVHCNDLTLRGSPLPFIVKPGLMNITSSQGEWKYRTNFFQVFSKLEIFIYQKDQFGNLVPGFYPFDARVVEKATNLSTPIADLFFEEVAQGTQLLSFVVSEPGEFMLIIFDAKLHESIWNMTYDFSVFIGYCHESNSFANGSGLASSVAGKISSFTVYLEDLYHNPSPVEAERIRVEISSENGASNVLPIIFPLQTLIEHSNVAHRSDGSARWAPALPANDNQTIIGNSTARASDFNVTYTPEKSGDYKIWISCGNIPVNDGNLYMMKASPGLVDTSLSSVLRFASDVKRHAKNEVLVQIVDSYWNPVSSKQTKLNIQVYSVNSSSFIQWDFLNNEDGSYTGYYMARDVGSYNICILFEEKHLSPCPFEVHVYEREYFSEVTNDSIYVWEDESLAFDVLMNDYIARGKFNIIEFSIPLHGSLLQYGQLFRYTPYQGFFGKDSFSYTISDVNKNVATAVVLISVLCKPPQFVSLPVGLHVIEDIISPKFGGFPGFEIMYSDVKQNISLAIRAQSGNVFLSPMQMQLQQTKGSLFSAIRDDRARKDLVISGHVETINSALQFVQYLGNENFYGNDIITLHAMNENGVQEARVPVFVEPINDPPIISAPKFISLARKEGNNGLQIFDKQRDAFEFLIMDSDIFNFVGNKSHFLVMLSMEVNDGTISTTLPVSLVNTAELKIEGSNQWQPLQTFVTISNHFVLKGKGIRFHGSIGDCNNAIQRLFYQSTESDAVLTVTVNDLGNHGCYPDCLEMMSLPLYNEVTVNLFKRRPVSQMEALGVTAGRRAMERKKYPIRAEDYQLFEVVGQGVSASVYRALCAPLDEVVAIKIVDFERNNSDLSNIYREAQTMILIDHPNVLKAHCSFVNDHTLWVVMPYMEGGSCLHIMKSVFPNGFEEPMIATVLREVLKGLEYLHNHGHIHRDVKAGNILVDARGTVKLGDFGVSACLFDSGDRQRSRNTFVGTPCWMAPEVMEQLHGYDFKADIWSFGITALELAHGHAPFSKYPPIKVLLMTLQNAPPGLDYERDRKFSRSFRDMIAMCLVKDPSKRPSAHKLLKQPFFKQARSQDYIVRKILDGLPTLGDRHQALKAKEEDLLAQKKMLDSEKEELSQSEYKRGISAWNFDVEDLKIQASLIPENEEIRDSNERHMFEIDELQERISEATPCFSSNEGDDDAKKVISHESTLLSTDQPGCNQRSKSDGLNNEFKIAGSSDGNVLQKNLHFSHEGNSSSDSCRSDFDEKRKENLFSQSFHERRHSVNLCSSELIPLSKGESLKKQNQLLNIGNCNGEFQTVVDTPIDVVPKSSKSAGKQCADDVDDKSKHPLVQRKGRFKALAPICLQKSHSMQVFSQLPSPSIQSSAEAASNPLGYSVYQYLHSILQANILQRDSLLSLMKQLSPGESSSTSNPASRSTEGVSMLTSTIYTEKSVMEAANKEKELIQELCELQWRYDNPLQKKTLVRFSHLTLVLGTAG</sequence>
<dbReference type="PROSITE" id="PS00107">
    <property type="entry name" value="PROTEIN_KINASE_ATP"/>
    <property type="match status" value="1"/>
</dbReference>
<keyword evidence="4" id="KW-0175">Coiled coil</keyword>
<feature type="domain" description="Protein kinase" evidence="6">
    <location>
        <begin position="1052"/>
        <end position="1313"/>
    </location>
</feature>
<dbReference type="Pfam" id="PF00069">
    <property type="entry name" value="Pkinase"/>
    <property type="match status" value="1"/>
</dbReference>
<dbReference type="EMBL" id="CP097510">
    <property type="protein sequence ID" value="URE40956.1"/>
    <property type="molecule type" value="Genomic_DNA"/>
</dbReference>
<dbReference type="PROSITE" id="PS50194">
    <property type="entry name" value="FILAMIN_REPEAT"/>
    <property type="match status" value="3"/>
</dbReference>
<evidence type="ECO:0000256" key="1">
    <source>
        <dbReference type="ARBA" id="ARBA00008874"/>
    </source>
</evidence>
<evidence type="ECO:0000256" key="2">
    <source>
        <dbReference type="PROSITE-ProRule" id="PRU00087"/>
    </source>
</evidence>
<feature type="compositionally biased region" description="Low complexity" evidence="5">
    <location>
        <begin position="1653"/>
        <end position="1663"/>
    </location>
</feature>
<accession>A0A9E7L577</accession>
<name>A0A9E7L577_9LILI</name>
<dbReference type="Gene3D" id="1.10.510.10">
    <property type="entry name" value="Transferase(Phosphotransferase) domain 1"/>
    <property type="match status" value="1"/>
</dbReference>
<evidence type="ECO:0000256" key="4">
    <source>
        <dbReference type="SAM" id="Coils"/>
    </source>
</evidence>
<dbReference type="Pfam" id="PF17963">
    <property type="entry name" value="Big_9"/>
    <property type="match status" value="1"/>
</dbReference>
<dbReference type="InterPro" id="IPR017441">
    <property type="entry name" value="Protein_kinase_ATP_BS"/>
</dbReference>
<dbReference type="Gene3D" id="2.60.40.3440">
    <property type="match status" value="1"/>
</dbReference>
<proteinExistence type="inferred from homology"/>
<feature type="coiled-coil region" evidence="4">
    <location>
        <begin position="1337"/>
        <end position="1364"/>
    </location>
</feature>
<dbReference type="InterPro" id="IPR014756">
    <property type="entry name" value="Ig_E-set"/>
</dbReference>
<dbReference type="FunFam" id="3.30.200.20:FF:000099">
    <property type="entry name" value="Serine/threonine-protein kinase BLUS1"/>
    <property type="match status" value="1"/>
</dbReference>
<dbReference type="SUPFAM" id="SSF56112">
    <property type="entry name" value="Protein kinase-like (PK-like)"/>
    <property type="match status" value="1"/>
</dbReference>
<dbReference type="PROSITE" id="PS50011">
    <property type="entry name" value="PROTEIN_KINASE_DOM"/>
    <property type="match status" value="1"/>
</dbReference>